<dbReference type="Gene3D" id="3.40.50.1010">
    <property type="entry name" value="5'-nuclease"/>
    <property type="match status" value="1"/>
</dbReference>
<dbReference type="FunFam" id="3.40.50.1010:FF:000006">
    <property type="entry name" value="rRNA-processing protein UTP23 homolog"/>
    <property type="match status" value="1"/>
</dbReference>
<dbReference type="Pfam" id="PF24779">
    <property type="entry name" value="UTP23_sensor"/>
    <property type="match status" value="1"/>
</dbReference>
<evidence type="ECO:0000313" key="9">
    <source>
        <dbReference type="EMBL" id="RAL50356.1"/>
    </source>
</evidence>
<evidence type="ECO:0000313" key="10">
    <source>
        <dbReference type="Proteomes" id="UP000249390"/>
    </source>
</evidence>
<evidence type="ECO:0000256" key="6">
    <source>
        <dbReference type="ARBA" id="ARBA00038503"/>
    </source>
</evidence>
<feature type="domain" description="UTP23 sensor motif region" evidence="8">
    <location>
        <begin position="225"/>
        <end position="242"/>
    </location>
</feature>
<proteinExistence type="inferred from homology"/>
<evidence type="ECO:0000256" key="1">
    <source>
        <dbReference type="ARBA" id="ARBA00004604"/>
    </source>
</evidence>
<evidence type="ECO:0000256" key="7">
    <source>
        <dbReference type="SAM" id="MobiDB-lite"/>
    </source>
</evidence>
<feature type="compositionally biased region" description="Basic residues" evidence="7">
    <location>
        <begin position="266"/>
        <end position="275"/>
    </location>
</feature>
<evidence type="ECO:0000256" key="3">
    <source>
        <dbReference type="ARBA" id="ARBA00022552"/>
    </source>
</evidence>
<protein>
    <recommendedName>
        <fullName evidence="8">UTP23 sensor motif region domain-containing protein</fullName>
    </recommendedName>
</protein>
<organism evidence="9 10">
    <name type="scientific">Cuscuta australis</name>
    <dbReference type="NCBI Taxonomy" id="267555"/>
    <lineage>
        <taxon>Eukaryota</taxon>
        <taxon>Viridiplantae</taxon>
        <taxon>Streptophyta</taxon>
        <taxon>Embryophyta</taxon>
        <taxon>Tracheophyta</taxon>
        <taxon>Spermatophyta</taxon>
        <taxon>Magnoliopsida</taxon>
        <taxon>eudicotyledons</taxon>
        <taxon>Gunneridae</taxon>
        <taxon>Pentapetalae</taxon>
        <taxon>asterids</taxon>
        <taxon>lamiids</taxon>
        <taxon>Solanales</taxon>
        <taxon>Convolvulaceae</taxon>
        <taxon>Cuscuteae</taxon>
        <taxon>Cuscuta</taxon>
        <taxon>Cuscuta subgen. Grammica</taxon>
        <taxon>Cuscuta sect. Cleistogrammica</taxon>
    </lineage>
</organism>
<feature type="region of interest" description="Disordered" evidence="7">
    <location>
        <begin position="200"/>
        <end position="292"/>
    </location>
</feature>
<dbReference type="SUPFAM" id="SSF88723">
    <property type="entry name" value="PIN domain-like"/>
    <property type="match status" value="1"/>
</dbReference>
<keyword evidence="2" id="KW-0690">Ribosome biogenesis</keyword>
<evidence type="ECO:0000259" key="8">
    <source>
        <dbReference type="Pfam" id="PF24779"/>
    </source>
</evidence>
<reference evidence="9 10" key="1">
    <citation type="submission" date="2018-06" db="EMBL/GenBank/DDBJ databases">
        <title>The Genome of Cuscuta australis (Dodder) Provides Insight into the Evolution of Plant Parasitism.</title>
        <authorList>
            <person name="Liu H."/>
        </authorList>
    </citation>
    <scope>NUCLEOTIDE SEQUENCE [LARGE SCALE GENOMIC DNA]</scope>
    <source>
        <strain evidence="10">cv. Yunnan</strain>
        <tissue evidence="9">Vines</tissue>
    </source>
</reference>
<comment type="function">
    <text evidence="5">Involved in rRNA-processing and ribosome biogenesis.</text>
</comment>
<feature type="compositionally biased region" description="Gly residues" evidence="7">
    <location>
        <begin position="281"/>
        <end position="292"/>
    </location>
</feature>
<evidence type="ECO:0000256" key="2">
    <source>
        <dbReference type="ARBA" id="ARBA00022517"/>
    </source>
</evidence>
<dbReference type="EMBL" id="NQVE01000067">
    <property type="protein sequence ID" value="RAL50356.1"/>
    <property type="molecule type" value="Genomic_DNA"/>
</dbReference>
<keyword evidence="10" id="KW-1185">Reference proteome</keyword>
<evidence type="ECO:0000256" key="5">
    <source>
        <dbReference type="ARBA" id="ARBA00037300"/>
    </source>
</evidence>
<comment type="similarity">
    <text evidence="6">Belongs to the UTP23/FCF1 family. UTP23 subfamily.</text>
</comment>
<evidence type="ECO:0000256" key="4">
    <source>
        <dbReference type="ARBA" id="ARBA00023242"/>
    </source>
</evidence>
<sequence>MKVKKQKRHRRAVRFYAACYGFREPYKILCDGTFVHHLISNQITPADTAIANTLGGTVKLFTTRCVVEELKRLGSSYSDSLDAARSLFTARCDHVNKKSAVACITEVIGEDNPEHFFVSTQDADLRKNLTKIPGVPVIYALRNALFLECPSTFQRKFAKVAEEQRSHMTDKEYKMLNIQKKRKLADEEANVALNGEEGGTGFSEIKNFKMPVERKQNNIKDKPQFKRKRIKNPNPLSVKKKKPKPLNATASEKQVQEIKKNDGTARKRRKRKRTRNSGNNAGEGGGLSSEVK</sequence>
<dbReference type="GO" id="GO:0006364">
    <property type="term" value="P:rRNA processing"/>
    <property type="evidence" value="ECO:0007669"/>
    <property type="project" value="UniProtKB-KW"/>
</dbReference>
<gene>
    <name evidence="9" type="ORF">DM860_008030</name>
</gene>
<keyword evidence="4" id="KW-0539">Nucleus</keyword>
<keyword evidence="3" id="KW-0698">rRNA processing</keyword>
<dbReference type="AlphaFoldDB" id="A0A328DYP4"/>
<dbReference type="InterPro" id="IPR029060">
    <property type="entry name" value="PIN-like_dom_sf"/>
</dbReference>
<feature type="compositionally biased region" description="Basic and acidic residues" evidence="7">
    <location>
        <begin position="254"/>
        <end position="265"/>
    </location>
</feature>
<name>A0A328DYP4_9ASTE</name>
<dbReference type="Pfam" id="PF04900">
    <property type="entry name" value="Fcf1"/>
    <property type="match status" value="1"/>
</dbReference>
<comment type="subcellular location">
    <subcellularLocation>
        <location evidence="1">Nucleus</location>
        <location evidence="1">Nucleolus</location>
    </subcellularLocation>
</comment>
<comment type="caution">
    <text evidence="9">The sequence shown here is derived from an EMBL/GenBank/DDBJ whole genome shotgun (WGS) entry which is preliminary data.</text>
</comment>
<dbReference type="GO" id="GO:0032040">
    <property type="term" value="C:small-subunit processome"/>
    <property type="evidence" value="ECO:0007669"/>
    <property type="project" value="InterPro"/>
</dbReference>
<dbReference type="Proteomes" id="UP000249390">
    <property type="component" value="Unassembled WGS sequence"/>
</dbReference>
<accession>A0A328DYP4</accession>
<dbReference type="PANTHER" id="PTHR12416">
    <property type="entry name" value="RRNA-PROCESSING PROTEIN UTP23 HOMOLOG"/>
    <property type="match status" value="1"/>
</dbReference>
<dbReference type="InterPro" id="IPR057776">
    <property type="entry name" value="UTP23_sensor"/>
</dbReference>
<feature type="compositionally biased region" description="Basic and acidic residues" evidence="7">
    <location>
        <begin position="211"/>
        <end position="224"/>
    </location>
</feature>
<dbReference type="CDD" id="cd08553">
    <property type="entry name" value="PIN_Fcf1-like"/>
    <property type="match status" value="1"/>
</dbReference>
<dbReference type="InterPro" id="IPR006984">
    <property type="entry name" value="Fcf1/UTP23"/>
</dbReference>